<name>D3B5D1_HETP5</name>
<dbReference type="AlphaFoldDB" id="D3B5D1"/>
<accession>D3B5D1</accession>
<dbReference type="RefSeq" id="XP_020435196.1">
    <property type="nucleotide sequence ID" value="XM_020574782.1"/>
</dbReference>
<keyword evidence="2" id="KW-1185">Reference proteome</keyword>
<dbReference type="GeneID" id="31359354"/>
<organism evidence="1 2">
    <name type="scientific">Heterostelium pallidum (strain ATCC 26659 / Pp 5 / PN500)</name>
    <name type="common">Cellular slime mold</name>
    <name type="synonym">Polysphondylium pallidum</name>
    <dbReference type="NCBI Taxonomy" id="670386"/>
    <lineage>
        <taxon>Eukaryota</taxon>
        <taxon>Amoebozoa</taxon>
        <taxon>Evosea</taxon>
        <taxon>Eumycetozoa</taxon>
        <taxon>Dictyostelia</taxon>
        <taxon>Acytosteliales</taxon>
        <taxon>Acytosteliaceae</taxon>
        <taxon>Heterostelium</taxon>
    </lineage>
</organism>
<evidence type="ECO:0000313" key="2">
    <source>
        <dbReference type="Proteomes" id="UP000001396"/>
    </source>
</evidence>
<reference evidence="1 2" key="1">
    <citation type="journal article" date="2011" name="Genome Res.">
        <title>Phylogeny-wide analysis of social amoeba genomes highlights ancient origins for complex intercellular communication.</title>
        <authorList>
            <person name="Heidel A.J."/>
            <person name="Lawal H.M."/>
            <person name="Felder M."/>
            <person name="Schilde C."/>
            <person name="Helps N.R."/>
            <person name="Tunggal B."/>
            <person name="Rivero F."/>
            <person name="John U."/>
            <person name="Schleicher M."/>
            <person name="Eichinger L."/>
            <person name="Platzer M."/>
            <person name="Noegel A.A."/>
            <person name="Schaap P."/>
            <person name="Gloeckner G."/>
        </authorList>
    </citation>
    <scope>NUCLEOTIDE SEQUENCE [LARGE SCALE GENOMIC DNA]</scope>
    <source>
        <strain evidence="2">ATCC 26659 / Pp 5 / PN500</strain>
    </source>
</reference>
<dbReference type="EMBL" id="ADBJ01000017">
    <property type="protein sequence ID" value="EFA83079.1"/>
    <property type="molecule type" value="Genomic_DNA"/>
</dbReference>
<dbReference type="Proteomes" id="UP000001396">
    <property type="component" value="Unassembled WGS sequence"/>
</dbReference>
<protein>
    <submittedName>
        <fullName evidence="1">Uncharacterized protein</fullName>
    </submittedName>
</protein>
<dbReference type="InParanoid" id="D3B5D1"/>
<comment type="caution">
    <text evidence="1">The sequence shown here is derived from an EMBL/GenBank/DDBJ whole genome shotgun (WGS) entry which is preliminary data.</text>
</comment>
<evidence type="ECO:0000313" key="1">
    <source>
        <dbReference type="EMBL" id="EFA83079.1"/>
    </source>
</evidence>
<gene>
    <name evidence="1" type="ORF">PPL_03867</name>
</gene>
<sequence>MGSMAYYETHRGNENQEFLLRTILSYFMLAKDLSMATPISSYKTVLSNLGAYPLDMTIKALLADNSNADDITVLYQQQFQKEMQQQQQISGRQTPIEPLRKILNNVVIRKIVFTQIKTIHLRIGAKKFGNDDYHLLYNGYYTDFSKRVANGENVVVSTGHPGFYMFIRMCQDRELVRHVLHHIVNHDNDAPFQRILDQCCIVGDFETIQWIFKVKKILPSVVGLRYSALFGHLSILSFMIDRLIYDSKSNWDEDEKNHLINLTIQFNRFDVKGYLQHFLKKKANISVLKRVKFFFKSSNTRRALSNLKKNTEIPSFKHRPQRTAIVRGDNTVVI</sequence>
<proteinExistence type="predicted"/>